<evidence type="ECO:0000313" key="3">
    <source>
        <dbReference type="Proteomes" id="UP000664132"/>
    </source>
</evidence>
<organism evidence="2 3">
    <name type="scientific">Cadophora malorum</name>
    <dbReference type="NCBI Taxonomy" id="108018"/>
    <lineage>
        <taxon>Eukaryota</taxon>
        <taxon>Fungi</taxon>
        <taxon>Dikarya</taxon>
        <taxon>Ascomycota</taxon>
        <taxon>Pezizomycotina</taxon>
        <taxon>Leotiomycetes</taxon>
        <taxon>Helotiales</taxon>
        <taxon>Ploettnerulaceae</taxon>
        <taxon>Cadophora</taxon>
    </lineage>
</organism>
<keyword evidence="3" id="KW-1185">Reference proteome</keyword>
<proteinExistence type="predicted"/>
<reference evidence="2" key="1">
    <citation type="submission" date="2021-02" db="EMBL/GenBank/DDBJ databases">
        <title>Genome sequence Cadophora malorum strain M34.</title>
        <authorList>
            <person name="Stefanovic E."/>
            <person name="Vu D."/>
            <person name="Scully C."/>
            <person name="Dijksterhuis J."/>
            <person name="Roader J."/>
            <person name="Houbraken J."/>
        </authorList>
    </citation>
    <scope>NUCLEOTIDE SEQUENCE</scope>
    <source>
        <strain evidence="2">M34</strain>
    </source>
</reference>
<accession>A0A8H7TCW4</accession>
<gene>
    <name evidence="2" type="ORF">IFR04_007573</name>
</gene>
<feature type="compositionally biased region" description="Low complexity" evidence="1">
    <location>
        <begin position="185"/>
        <end position="200"/>
    </location>
</feature>
<sequence>MTTSTVYATSVYTITSCAPTVTNCPVGSVTTETVAVSTTVCPVTAAETQSSALGSASSPAPTSIATPMTTSTVYATSVYTITSCAPSVTNCPLGQVTTKIVSLYTTVCPVALTHTETPAPSATSVKPVPYSSAPGVPGTTSHSTSYSTSTVYRTAVQSSPAEYPTGPASVSTMTVVPKPEVSASYPASAASTPEAPASYPVAGTEEPTPNSSLVPVASTAAVPTYPTAAAVIPSGYSNGTATSSAQGAVGTGSSTSLVLSITGYPTASPSLISANAGTILGVKAWGMGVVALIGAALVL</sequence>
<dbReference type="AlphaFoldDB" id="A0A8H7TCW4"/>
<dbReference type="OrthoDB" id="3565477at2759"/>
<feature type="region of interest" description="Disordered" evidence="1">
    <location>
        <begin position="117"/>
        <end position="148"/>
    </location>
</feature>
<dbReference type="EMBL" id="JAFJYH010000109">
    <property type="protein sequence ID" value="KAG4419254.1"/>
    <property type="molecule type" value="Genomic_DNA"/>
</dbReference>
<feature type="region of interest" description="Disordered" evidence="1">
    <location>
        <begin position="185"/>
        <end position="212"/>
    </location>
</feature>
<evidence type="ECO:0000313" key="2">
    <source>
        <dbReference type="EMBL" id="KAG4419254.1"/>
    </source>
</evidence>
<evidence type="ECO:0000256" key="1">
    <source>
        <dbReference type="SAM" id="MobiDB-lite"/>
    </source>
</evidence>
<name>A0A8H7TCW4_9HELO</name>
<comment type="caution">
    <text evidence="2">The sequence shown here is derived from an EMBL/GenBank/DDBJ whole genome shotgun (WGS) entry which is preliminary data.</text>
</comment>
<feature type="compositionally biased region" description="Low complexity" evidence="1">
    <location>
        <begin position="139"/>
        <end position="148"/>
    </location>
</feature>
<dbReference type="Proteomes" id="UP000664132">
    <property type="component" value="Unassembled WGS sequence"/>
</dbReference>
<protein>
    <submittedName>
        <fullName evidence="2">Uncharacterized protein</fullName>
    </submittedName>
</protein>